<evidence type="ECO:0000313" key="2">
    <source>
        <dbReference type="Proteomes" id="UP001302257"/>
    </source>
</evidence>
<name>A0ABZ0B2T5_9BURK</name>
<dbReference type="EMBL" id="CP132507">
    <property type="protein sequence ID" value="WNO06025.1"/>
    <property type="molecule type" value="Genomic_DNA"/>
</dbReference>
<gene>
    <name evidence="1" type="ORF">RAN89_06235</name>
</gene>
<evidence type="ECO:0008006" key="3">
    <source>
        <dbReference type="Google" id="ProtNLM"/>
    </source>
</evidence>
<reference evidence="1 2" key="1">
    <citation type="submission" date="2023-08" db="EMBL/GenBank/DDBJ databases">
        <title>Rhodoferax potami sp. nov. and Rhodoferax mekongensis sp. nov., isolated from the Mekong River in Thailand.</title>
        <authorList>
            <person name="Kitikhun S."/>
            <person name="Charoenyingcharoen P."/>
            <person name="Siriarchawattana P."/>
            <person name="Likhitrattanapisal S."/>
            <person name="Nilsakha T."/>
            <person name="Chanpet A."/>
            <person name="Rattanawaree P."/>
            <person name="Ingsriswang S."/>
        </authorList>
    </citation>
    <scope>NUCLEOTIDE SEQUENCE [LARGE SCALE GENOMIC DNA]</scope>
    <source>
        <strain evidence="1 2">TBRC 17307</strain>
    </source>
</reference>
<protein>
    <recommendedName>
        <fullName evidence="3">DRBM domain-containing protein</fullName>
    </recommendedName>
</protein>
<proteinExistence type="predicted"/>
<dbReference type="Proteomes" id="UP001302257">
    <property type="component" value="Chromosome"/>
</dbReference>
<accession>A0ABZ0B2T5</accession>
<evidence type="ECO:0000313" key="1">
    <source>
        <dbReference type="EMBL" id="WNO06025.1"/>
    </source>
</evidence>
<keyword evidence="2" id="KW-1185">Reference proteome</keyword>
<dbReference type="RefSeq" id="WP_313868747.1">
    <property type="nucleotide sequence ID" value="NZ_CP132507.1"/>
</dbReference>
<organism evidence="1 2">
    <name type="scientific">Rhodoferax mekongensis</name>
    <dbReference type="NCBI Taxonomy" id="3068341"/>
    <lineage>
        <taxon>Bacteria</taxon>
        <taxon>Pseudomonadati</taxon>
        <taxon>Pseudomonadota</taxon>
        <taxon>Betaproteobacteria</taxon>
        <taxon>Burkholderiales</taxon>
        <taxon>Comamonadaceae</taxon>
        <taxon>Rhodoferax</taxon>
    </lineage>
</organism>
<sequence length="117" mass="12900">MTKKHIFKPTCVEGRQLPDIEYTPFIYIAGTEAHRLALHKEPNSKPEPYKEWLVSDPVSGKQVCRVYASYQGVPCSSKGFGLKQARDFANATLDALLNRIGSDKFNATIKAASKAAA</sequence>